<gene>
    <name evidence="1" type="ORF">FHS87_003646</name>
</gene>
<evidence type="ECO:0000313" key="1">
    <source>
        <dbReference type="EMBL" id="MBB5695585.1"/>
    </source>
</evidence>
<dbReference type="RefSeq" id="WP_184520781.1">
    <property type="nucleotide sequence ID" value="NZ_JACIJD010000020.1"/>
</dbReference>
<dbReference type="EMBL" id="JACIJD010000020">
    <property type="protein sequence ID" value="MBB5695585.1"/>
    <property type="molecule type" value="Genomic_DNA"/>
</dbReference>
<accession>A0A840Y4D0</accession>
<proteinExistence type="predicted"/>
<keyword evidence="2" id="KW-1185">Reference proteome</keyword>
<reference evidence="1 2" key="1">
    <citation type="submission" date="2020-08" db="EMBL/GenBank/DDBJ databases">
        <title>Genomic Encyclopedia of Type Strains, Phase IV (KMG-IV): sequencing the most valuable type-strain genomes for metagenomic binning, comparative biology and taxonomic classification.</title>
        <authorList>
            <person name="Goeker M."/>
        </authorList>
    </citation>
    <scope>NUCLEOTIDE SEQUENCE [LARGE SCALE GENOMIC DNA]</scope>
    <source>
        <strain evidence="1 2">DSM 25622</strain>
    </source>
</reference>
<dbReference type="AlphaFoldDB" id="A0A840Y4D0"/>
<protein>
    <submittedName>
        <fullName evidence="1">Uncharacterized protein</fullName>
    </submittedName>
</protein>
<organism evidence="1 2">
    <name type="scientific">Muricoccus pecuniae</name>
    <dbReference type="NCBI Taxonomy" id="693023"/>
    <lineage>
        <taxon>Bacteria</taxon>
        <taxon>Pseudomonadati</taxon>
        <taxon>Pseudomonadota</taxon>
        <taxon>Alphaproteobacteria</taxon>
        <taxon>Acetobacterales</taxon>
        <taxon>Roseomonadaceae</taxon>
        <taxon>Muricoccus</taxon>
    </lineage>
</organism>
<evidence type="ECO:0000313" key="2">
    <source>
        <dbReference type="Proteomes" id="UP000580654"/>
    </source>
</evidence>
<name>A0A840Y4D0_9PROT</name>
<dbReference type="Proteomes" id="UP000580654">
    <property type="component" value="Unassembled WGS sequence"/>
</dbReference>
<comment type="caution">
    <text evidence="1">The sequence shown here is derived from an EMBL/GenBank/DDBJ whole genome shotgun (WGS) entry which is preliminary data.</text>
</comment>
<sequence length="243" mass="25695">MTVTPRRLVPLVGPLVWSAAELPPNECMIPLGAEHAAELEAARSAIAAAVPSDPTPRLDLLVEELRSRLDHGRGFALLRGLHAAGDPDTPLRILAGRLGEPCTAAPGTGRHHAEACDALLLRMTEPATARLRSAAAVHNALLRADRAGLSALYETRGEPPLAVFSHEGGIFGGRWDDEALPPDLLPAALEAAMGEPMTLSLRVGDILALNPFLVWAERIPGAVVTACREVPSRLDNPGFAALR</sequence>